<dbReference type="EMBL" id="CAJNOI010000049">
    <property type="protein sequence ID" value="CAF0941078.1"/>
    <property type="molecule type" value="Genomic_DNA"/>
</dbReference>
<evidence type="ECO:0000256" key="1">
    <source>
        <dbReference type="SAM" id="MobiDB-lite"/>
    </source>
</evidence>
<evidence type="ECO:0000313" key="2">
    <source>
        <dbReference type="EMBL" id="CAF0787160.1"/>
    </source>
</evidence>
<organism evidence="3 5">
    <name type="scientific">Adineta steineri</name>
    <dbReference type="NCBI Taxonomy" id="433720"/>
    <lineage>
        <taxon>Eukaryota</taxon>
        <taxon>Metazoa</taxon>
        <taxon>Spiralia</taxon>
        <taxon>Gnathifera</taxon>
        <taxon>Rotifera</taxon>
        <taxon>Eurotatoria</taxon>
        <taxon>Bdelloidea</taxon>
        <taxon>Adinetida</taxon>
        <taxon>Adinetidae</taxon>
        <taxon>Adineta</taxon>
    </lineage>
</organism>
<feature type="region of interest" description="Disordered" evidence="1">
    <location>
        <begin position="31"/>
        <end position="63"/>
    </location>
</feature>
<reference evidence="3" key="1">
    <citation type="submission" date="2021-02" db="EMBL/GenBank/DDBJ databases">
        <authorList>
            <person name="Nowell W R."/>
        </authorList>
    </citation>
    <scope>NUCLEOTIDE SEQUENCE</scope>
</reference>
<dbReference type="EMBL" id="CAJNOM010000012">
    <property type="protein sequence ID" value="CAF0787160.1"/>
    <property type="molecule type" value="Genomic_DNA"/>
</dbReference>
<dbReference type="Proteomes" id="UP000663877">
    <property type="component" value="Unassembled WGS sequence"/>
</dbReference>
<dbReference type="AlphaFoldDB" id="A0A814CDK7"/>
<name>A0A814CDK7_9BILA</name>
<keyword evidence="4" id="KW-1185">Reference proteome</keyword>
<sequence length="182" mass="20647">MFIYHSLSFLHTVKIRAMGAKLTKSKDISISEKTEQQPQKIETTTTENSNNHLDATTNEDTKQITKKIKKKQESKSDKKSSKIKVDKSTNTENCLLPSSTFSEQLVGEKISAMNNNVLLDINPAQINEGYQPETPLKDVQELWNRCAQNSIISNGLQNDKQEYSTNILNNTDDQDNNEIQQQ</sequence>
<comment type="caution">
    <text evidence="3">The sequence shown here is derived from an EMBL/GenBank/DDBJ whole genome shotgun (WGS) entry which is preliminary data.</text>
</comment>
<gene>
    <name evidence="3" type="ORF">BJG266_LOCUS12649</name>
    <name evidence="2" type="ORF">QVE165_LOCUS3495</name>
</gene>
<dbReference type="Proteomes" id="UP000663832">
    <property type="component" value="Unassembled WGS sequence"/>
</dbReference>
<accession>A0A814CDK7</accession>
<proteinExistence type="predicted"/>
<dbReference type="OrthoDB" id="10053273at2759"/>
<evidence type="ECO:0000313" key="4">
    <source>
        <dbReference type="Proteomes" id="UP000663832"/>
    </source>
</evidence>
<evidence type="ECO:0000313" key="5">
    <source>
        <dbReference type="Proteomes" id="UP000663877"/>
    </source>
</evidence>
<evidence type="ECO:0000313" key="3">
    <source>
        <dbReference type="EMBL" id="CAF0941078.1"/>
    </source>
</evidence>
<feature type="compositionally biased region" description="Polar residues" evidence="1">
    <location>
        <begin position="36"/>
        <end position="58"/>
    </location>
</feature>
<feature type="compositionally biased region" description="Basic and acidic residues" evidence="1">
    <location>
        <begin position="71"/>
        <end position="87"/>
    </location>
</feature>
<feature type="region of interest" description="Disordered" evidence="1">
    <location>
        <begin position="68"/>
        <end position="87"/>
    </location>
</feature>
<protein>
    <submittedName>
        <fullName evidence="3">Uncharacterized protein</fullName>
    </submittedName>
</protein>